<organism evidence="1 2">
    <name type="scientific">Pasteurella atlantica</name>
    <dbReference type="NCBI Taxonomy" id="2827233"/>
    <lineage>
        <taxon>Bacteria</taxon>
        <taxon>Pseudomonadati</taxon>
        <taxon>Pseudomonadota</taxon>
        <taxon>Gammaproteobacteria</taxon>
        <taxon>Pasteurellales</taxon>
        <taxon>Pasteurellaceae</taxon>
        <taxon>Pasteurella</taxon>
    </lineage>
</organism>
<gene>
    <name evidence="1" type="ORF">QJU78_10265</name>
</gene>
<dbReference type="Pfam" id="PF05125">
    <property type="entry name" value="Phage_cap_P2"/>
    <property type="match status" value="1"/>
</dbReference>
<name>A0AAW8CS95_9PAST</name>
<comment type="caution">
    <text evidence="1">The sequence shown here is derived from an EMBL/GenBank/DDBJ whole genome shotgun (WGS) entry which is preliminary data.</text>
</comment>
<proteinExistence type="predicted"/>
<protein>
    <submittedName>
        <fullName evidence="1">Phage major capsid protein, P2 family</fullName>
    </submittedName>
</protein>
<dbReference type="EMBL" id="JASAYJ010000030">
    <property type="protein sequence ID" value="MDP8188136.1"/>
    <property type="molecule type" value="Genomic_DNA"/>
</dbReference>
<dbReference type="Proteomes" id="UP001230466">
    <property type="component" value="Unassembled WGS sequence"/>
</dbReference>
<reference evidence="1" key="1">
    <citation type="journal article" date="2023" name="Front. Microbiol.">
        <title>Phylogeography and host specificity of Pasteurellaceae pathogenic to sea-farmed fish in the north-east Atlantic.</title>
        <authorList>
            <person name="Gulla S."/>
            <person name="Colquhoun D.J."/>
            <person name="Olsen A.B."/>
            <person name="Spilsberg B."/>
            <person name="Lagesen K."/>
            <person name="Aakesson C.P."/>
            <person name="Strom S."/>
            <person name="Manji F."/>
            <person name="Birkbeck T.H."/>
            <person name="Nilsen H.K."/>
        </authorList>
    </citation>
    <scope>NUCLEOTIDE SEQUENCE</scope>
    <source>
        <strain evidence="1">VIB1234</strain>
    </source>
</reference>
<evidence type="ECO:0000313" key="2">
    <source>
        <dbReference type="Proteomes" id="UP001230466"/>
    </source>
</evidence>
<dbReference type="RefSeq" id="WP_211597578.1">
    <property type="nucleotide sequence ID" value="NZ_JAGRQI010000006.1"/>
</dbReference>
<dbReference type="AlphaFoldDB" id="A0AAW8CS95"/>
<sequence length="352" mass="39729">MNNITREQLNAYRQCVAEANGITFADTSTKFTVEPSIQQKLETKVQESSEFLSKINIVPVDEMSGELLGLGIAGTLASTTDTSTSKTGRETQDLTNMDSRQYHCKQINYDTHITYGQLDLWAKFPDFKKRIADLKTKRIALDRIMIGFNGTSHSKTSNRTTNPLLQDVQKGWLQQIRDDAPERHFKEETQGTSVIKVGKGQTYQNLDAVVYSAVNDFIATWHQEDTELVAIMGRDLLADKYFPLVNDIEQPTERMAADIIISQKRVGGLQAVRVPSFPKNTILITRLDNLSIYYQNGKNRRAIIDNVKFDRIEDYMSSNDAFVVENLDCVALIENLVFEDKPKTEPTESVGG</sequence>
<dbReference type="NCBIfam" id="TIGR01551">
    <property type="entry name" value="major_capsid_P2"/>
    <property type="match status" value="1"/>
</dbReference>
<dbReference type="InterPro" id="IPR006441">
    <property type="entry name" value="Phage_P2_GpN"/>
</dbReference>
<evidence type="ECO:0000313" key="1">
    <source>
        <dbReference type="EMBL" id="MDP8188136.1"/>
    </source>
</evidence>
<accession>A0AAW8CS95</accession>